<name>A0A2S2PJR6_SCHGA</name>
<feature type="region of interest" description="Disordered" evidence="1">
    <location>
        <begin position="267"/>
        <end position="298"/>
    </location>
</feature>
<feature type="region of interest" description="Disordered" evidence="1">
    <location>
        <begin position="166"/>
        <end position="189"/>
    </location>
</feature>
<dbReference type="AlphaFoldDB" id="A0A2S2PJR6"/>
<evidence type="ECO:0000256" key="1">
    <source>
        <dbReference type="SAM" id="MobiDB-lite"/>
    </source>
</evidence>
<feature type="compositionally biased region" description="Low complexity" evidence="1">
    <location>
        <begin position="170"/>
        <end position="180"/>
    </location>
</feature>
<dbReference type="EMBL" id="GGMR01017015">
    <property type="protein sequence ID" value="MBY29634.1"/>
    <property type="molecule type" value="Transcribed_RNA"/>
</dbReference>
<proteinExistence type="predicted"/>
<feature type="compositionally biased region" description="Basic residues" evidence="1">
    <location>
        <begin position="268"/>
        <end position="277"/>
    </location>
</feature>
<reference evidence="2" key="1">
    <citation type="submission" date="2018-04" db="EMBL/GenBank/DDBJ databases">
        <title>Transcriptome of Schizaphis graminum biotype I.</title>
        <authorList>
            <person name="Scully E.D."/>
            <person name="Geib S.M."/>
            <person name="Palmer N.A."/>
            <person name="Koch K."/>
            <person name="Bradshaw J."/>
            <person name="Heng-Moss T."/>
            <person name="Sarath G."/>
        </authorList>
    </citation>
    <scope>NUCLEOTIDE SEQUENCE</scope>
</reference>
<feature type="compositionally biased region" description="Polar residues" evidence="1">
    <location>
        <begin position="285"/>
        <end position="298"/>
    </location>
</feature>
<sequence length="298" mass="34455">MDLETNYNVDQQNVMLISSEDPLVYETFNSFYESGDAMEHQLNAIDDSFVTFDDKMLVVQKPFNKDSVIKNKQSSSETPSSSVHENVLSTAEEVISNLSGDNLPLFHELLFNNDPIDENSPKIPIADELQEFKTQDHNITMADPLQEELVPITDQLQEEEHISMDDELQLASPSSLPPSAKGSRKRRRLQNIPHEYCTRKMTYKKSLANFMNREQEMLERERNNQQKPTALDAPTDHGRWSHTKNWVHVNLLKLDIPIKKFPNYSQTRRYKTRKTHSKNVPDTFKISNASSIQKPHKQ</sequence>
<organism evidence="2">
    <name type="scientific">Schizaphis graminum</name>
    <name type="common">Green bug aphid</name>
    <dbReference type="NCBI Taxonomy" id="13262"/>
    <lineage>
        <taxon>Eukaryota</taxon>
        <taxon>Metazoa</taxon>
        <taxon>Ecdysozoa</taxon>
        <taxon>Arthropoda</taxon>
        <taxon>Hexapoda</taxon>
        <taxon>Insecta</taxon>
        <taxon>Pterygota</taxon>
        <taxon>Neoptera</taxon>
        <taxon>Paraneoptera</taxon>
        <taxon>Hemiptera</taxon>
        <taxon>Sternorrhyncha</taxon>
        <taxon>Aphidomorpha</taxon>
        <taxon>Aphidoidea</taxon>
        <taxon>Aphididae</taxon>
        <taxon>Aphidini</taxon>
        <taxon>Schizaphis</taxon>
    </lineage>
</organism>
<evidence type="ECO:0000313" key="2">
    <source>
        <dbReference type="EMBL" id="MBY29634.1"/>
    </source>
</evidence>
<accession>A0A2S2PJR6</accession>
<gene>
    <name evidence="2" type="ORF">g.24098</name>
</gene>
<protein>
    <submittedName>
        <fullName evidence="2">Uncharacterized protein</fullName>
    </submittedName>
</protein>